<dbReference type="HOGENOM" id="CLU_355963_0_0_5"/>
<dbReference type="EMBL" id="CP000747">
    <property type="protein sequence ID" value="ACG78514.1"/>
    <property type="molecule type" value="Genomic_DNA"/>
</dbReference>
<dbReference type="eggNOG" id="COG4974">
    <property type="taxonomic scope" value="Bacteria"/>
</dbReference>
<dbReference type="AlphaFoldDB" id="B4RE81"/>
<sequence length="717" mass="80452">MDERWRDPALGRRMADFAHRRASALLSPPEARALSDYLQQLVREGRAPPPRGRGFDWRAIAAATAIPLESLQRARDGLLPGLQALRRELRKPPRLRPPRPPRGRPCGPIEDLPPAAHDPTPEPAAFHLSLARQMRRHGDTVHGLTRWLRAKGHPTARGTLKAWLRGTKAPRHRDSLAVLARLETRWGLAAGHFRARLPHPGRAVAGQRLEAVPESERRHLAWHLPEDFDRRPATEQEEILAWVHRVIMRGATDYRRYQAFAVRARYGLRFPGLQPVGEAARLAPPGLTAEVEALVAFKTARFAPVGLAREGVWSAATAGQKATHLGLFFGALAAAPEGPARGYGAPAEAFTLAMLVFPRLWDWHLAWREARRGFFTAWEYDMLAFARSLTAAQTGWLTQSPQLAQRLSPLPGLIEASDIARAQADWARACADFHRHAGVRRREIDRLRRVHNDPFEPIAPVLEAQSPLGEYRKIAEEVARRRPCPRRYPLAAAEASRAVLMIRLGLHLGFRQRNLRELLVCRRGARPRSERELAELRRGELRWSERAGGWEVFAPCLAFKNARSSFFSGRPYRLVLPDVAGLYDEIEAYLAEARPRLLRGADDPGTFFVKTMKSPNGAAAYDGTAFYQAWRWIIQRHGVFNPWTGRGAIAGLLPHGPHSVRDVLAAHVLKHTGSFELASYAIQDTPETVARHYGRFLPQDKAELAGRVLNAAWSDED</sequence>
<proteinExistence type="predicted"/>
<protein>
    <submittedName>
        <fullName evidence="2">Uncharacterized protein</fullName>
    </submittedName>
</protein>
<dbReference type="GO" id="GO:0006310">
    <property type="term" value="P:DNA recombination"/>
    <property type="evidence" value="ECO:0007669"/>
    <property type="project" value="InterPro"/>
</dbReference>
<dbReference type="OrthoDB" id="7437883at2"/>
<dbReference type="Proteomes" id="UP000001868">
    <property type="component" value="Chromosome"/>
</dbReference>
<evidence type="ECO:0000256" key="1">
    <source>
        <dbReference type="SAM" id="MobiDB-lite"/>
    </source>
</evidence>
<name>B4RE81_PHEZH</name>
<feature type="compositionally biased region" description="Basic residues" evidence="1">
    <location>
        <begin position="92"/>
        <end position="102"/>
    </location>
</feature>
<dbReference type="InterPro" id="IPR013762">
    <property type="entry name" value="Integrase-like_cat_sf"/>
</dbReference>
<dbReference type="STRING" id="450851.PHZ_c2103"/>
<dbReference type="Gene3D" id="1.10.443.10">
    <property type="entry name" value="Intergrase catalytic core"/>
    <property type="match status" value="1"/>
</dbReference>
<evidence type="ECO:0000313" key="2">
    <source>
        <dbReference type="EMBL" id="ACG78514.1"/>
    </source>
</evidence>
<keyword evidence="3" id="KW-1185">Reference proteome</keyword>
<organism evidence="2 3">
    <name type="scientific">Phenylobacterium zucineum (strain HLK1)</name>
    <dbReference type="NCBI Taxonomy" id="450851"/>
    <lineage>
        <taxon>Bacteria</taxon>
        <taxon>Pseudomonadati</taxon>
        <taxon>Pseudomonadota</taxon>
        <taxon>Alphaproteobacteria</taxon>
        <taxon>Caulobacterales</taxon>
        <taxon>Caulobacteraceae</taxon>
        <taxon>Phenylobacterium</taxon>
    </lineage>
</organism>
<reference evidence="2 3" key="1">
    <citation type="journal article" date="2008" name="BMC Genomics">
        <title>Complete genome of Phenylobacterium zucineum - a novel facultative intracellular bacterium isolated from human erythroleukemia cell line K562.</title>
        <authorList>
            <person name="Luo Y."/>
            <person name="Xu X."/>
            <person name="Ding Z."/>
            <person name="Liu Z."/>
            <person name="Zhang B."/>
            <person name="Yan Z."/>
            <person name="Sun J."/>
            <person name="Hu S."/>
            <person name="Hu X."/>
        </authorList>
    </citation>
    <scope>NUCLEOTIDE SEQUENCE [LARGE SCALE GENOMIC DNA]</scope>
    <source>
        <strain evidence="2 3">HLK1</strain>
    </source>
</reference>
<dbReference type="GO" id="GO:0003677">
    <property type="term" value="F:DNA binding"/>
    <property type="evidence" value="ECO:0007669"/>
    <property type="project" value="InterPro"/>
</dbReference>
<dbReference type="GO" id="GO:0015074">
    <property type="term" value="P:DNA integration"/>
    <property type="evidence" value="ECO:0007669"/>
    <property type="project" value="InterPro"/>
</dbReference>
<evidence type="ECO:0000313" key="3">
    <source>
        <dbReference type="Proteomes" id="UP000001868"/>
    </source>
</evidence>
<dbReference type="KEGG" id="pzu:PHZ_c2103"/>
<accession>B4RE81</accession>
<feature type="region of interest" description="Disordered" evidence="1">
    <location>
        <begin position="85"/>
        <end position="123"/>
    </location>
</feature>
<gene>
    <name evidence="2" type="ordered locus">PHZ_c2103</name>
</gene>